<organism evidence="1 2">
    <name type="scientific">Actomonas aquatica</name>
    <dbReference type="NCBI Taxonomy" id="2866162"/>
    <lineage>
        <taxon>Bacteria</taxon>
        <taxon>Pseudomonadati</taxon>
        <taxon>Verrucomicrobiota</taxon>
        <taxon>Opitutia</taxon>
        <taxon>Opitutales</taxon>
        <taxon>Opitutaceae</taxon>
        <taxon>Actomonas</taxon>
    </lineage>
</organism>
<evidence type="ECO:0000313" key="2">
    <source>
        <dbReference type="Proteomes" id="UP000738431"/>
    </source>
</evidence>
<dbReference type="RefSeq" id="WP_221029730.1">
    <property type="nucleotide sequence ID" value="NZ_CP139781.1"/>
</dbReference>
<dbReference type="Proteomes" id="UP000738431">
    <property type="component" value="Chromosome"/>
</dbReference>
<proteinExistence type="predicted"/>
<reference evidence="1 2" key="1">
    <citation type="submission" date="2021-08" db="EMBL/GenBank/DDBJ databases">
        <authorList>
            <person name="Zhang D."/>
            <person name="Zhang A."/>
            <person name="Wang L."/>
        </authorList>
    </citation>
    <scope>NUCLEOTIDE SEQUENCE [LARGE SCALE GENOMIC DNA]</scope>
    <source>
        <strain evidence="1 2">WL0086</strain>
    </source>
</reference>
<sequence length="294" mass="33236">MKFHSTPSEPRYCATLWTLDRHPTATAEWSIEEKLTAIATAGFDGVHDLLQPRHLAFARSLKLAVIGRLDGRFADTWQPSLHTQIDHGVTLFNTHLGLHDTPPATAAAWAAAMFTEGQRLGARVQFETHRDTATETPEKYNALNQEFTRLTGEPLPTTWDHSHFAVMKHLQPEDYASRLLAWPNEIQASHLFHCRPFNGQHAQVPVTDHHGKLTLEFHDYQRFTADLFTLWREGPTPRPALWICPEMGPGSAGYHLSTHSSPWTDAQRCRLELARQWQSATQSTDSETIRPLGA</sequence>
<reference evidence="1 2" key="2">
    <citation type="submission" date="2023-12" db="EMBL/GenBank/DDBJ databases">
        <title>Description of an unclassified Opitutus bacterium of Verrucomicrobiota.</title>
        <authorList>
            <person name="Zhang D.-F."/>
        </authorList>
    </citation>
    <scope>NUCLEOTIDE SEQUENCE [LARGE SCALE GENOMIC DNA]</scope>
    <source>
        <strain evidence="1 2">WL0086</strain>
    </source>
</reference>
<evidence type="ECO:0008006" key="3">
    <source>
        <dbReference type="Google" id="ProtNLM"/>
    </source>
</evidence>
<keyword evidence="2" id="KW-1185">Reference proteome</keyword>
<evidence type="ECO:0000313" key="1">
    <source>
        <dbReference type="EMBL" id="WRQ89584.1"/>
    </source>
</evidence>
<dbReference type="EMBL" id="CP139781">
    <property type="protein sequence ID" value="WRQ89584.1"/>
    <property type="molecule type" value="Genomic_DNA"/>
</dbReference>
<protein>
    <recommendedName>
        <fullName evidence="3">Xylose isomerase</fullName>
    </recommendedName>
</protein>
<name>A0ABZ1CDE6_9BACT</name>
<dbReference type="InterPro" id="IPR036237">
    <property type="entry name" value="Xyl_isomerase-like_sf"/>
</dbReference>
<dbReference type="SUPFAM" id="SSF51658">
    <property type="entry name" value="Xylose isomerase-like"/>
    <property type="match status" value="1"/>
</dbReference>
<gene>
    <name evidence="1" type="ORF">K1X11_009200</name>
</gene>
<accession>A0ABZ1CDE6</accession>